<dbReference type="RefSeq" id="WP_115734619.1">
    <property type="nucleotide sequence ID" value="NZ_BAAAVY010000037.1"/>
</dbReference>
<dbReference type="Proteomes" id="UP000254701">
    <property type="component" value="Unassembled WGS sequence"/>
</dbReference>
<organism evidence="1 2">
    <name type="scientific">Aminobacter aminovorans</name>
    <name type="common">Chelatobacter heintzii</name>
    <dbReference type="NCBI Taxonomy" id="83263"/>
    <lineage>
        <taxon>Bacteria</taxon>
        <taxon>Pseudomonadati</taxon>
        <taxon>Pseudomonadota</taxon>
        <taxon>Alphaproteobacteria</taxon>
        <taxon>Hyphomicrobiales</taxon>
        <taxon>Phyllobacteriaceae</taxon>
        <taxon>Aminobacter</taxon>
    </lineage>
</organism>
<gene>
    <name evidence="1" type="ORF">NCTC10684_05618</name>
</gene>
<sequence length="305" mass="32320">MIALKKLRELTLTAATSAERPLHLSAASGLVCLDSTMYVIADDELHLGVFSTTVAGPGRLVRLFDGVLPEDKAARKRQKPDLEALTFLPAFDGFHHGALLVVGSGSRPNRRGGALLGLDPLGRISGVPRSLDLSAMLVPLAAAFAEVNVEGAVVAGDELCLFQRGNKLHTDNAIIRYRLAEVVEVVTGRRTDALRSVKIGRLDLGHVDGVPLCFTDAALLPGGAIVFSAVAEDTEDAFNDGACVGAAIGIVDNDNRLRFVRQLDRPYKIEGIHAELDGNRLDLLAVTDADDPDVAAALYSATIAI</sequence>
<evidence type="ECO:0000313" key="1">
    <source>
        <dbReference type="EMBL" id="SUY29385.1"/>
    </source>
</evidence>
<proteinExistence type="predicted"/>
<dbReference type="OrthoDB" id="8357313at2"/>
<protein>
    <submittedName>
        <fullName evidence="1">Uncharacterized protein</fullName>
    </submittedName>
</protein>
<dbReference type="EMBL" id="UFSM01000004">
    <property type="protein sequence ID" value="SUY29385.1"/>
    <property type="molecule type" value="Genomic_DNA"/>
</dbReference>
<dbReference type="AlphaFoldDB" id="A0A381INA6"/>
<name>A0A381INA6_AMIAI</name>
<dbReference type="InterPro" id="IPR053851">
    <property type="entry name" value="DUF6929"/>
</dbReference>
<evidence type="ECO:0000313" key="2">
    <source>
        <dbReference type="Proteomes" id="UP000254701"/>
    </source>
</evidence>
<dbReference type="Pfam" id="PF22000">
    <property type="entry name" value="DUF6929"/>
    <property type="match status" value="1"/>
</dbReference>
<accession>A0A381INA6</accession>
<reference evidence="1 2" key="1">
    <citation type="submission" date="2018-06" db="EMBL/GenBank/DDBJ databases">
        <authorList>
            <consortium name="Pathogen Informatics"/>
            <person name="Doyle S."/>
        </authorList>
    </citation>
    <scope>NUCLEOTIDE SEQUENCE [LARGE SCALE GENOMIC DNA]</scope>
    <source>
        <strain evidence="1 2">NCTC10684</strain>
    </source>
</reference>